<dbReference type="Gene3D" id="1.25.40.10">
    <property type="entry name" value="Tetratricopeptide repeat domain"/>
    <property type="match status" value="3"/>
</dbReference>
<evidence type="ECO:0000313" key="3">
    <source>
        <dbReference type="Proteomes" id="UP000198802"/>
    </source>
</evidence>
<dbReference type="PANTHER" id="PTHR19959:SF119">
    <property type="entry name" value="FUNGAL LIPASE-LIKE DOMAIN-CONTAINING PROTEIN"/>
    <property type="match status" value="1"/>
</dbReference>
<organism evidence="2 3">
    <name type="scientific">Parafrankia irregularis</name>
    <dbReference type="NCBI Taxonomy" id="795642"/>
    <lineage>
        <taxon>Bacteria</taxon>
        <taxon>Bacillati</taxon>
        <taxon>Actinomycetota</taxon>
        <taxon>Actinomycetes</taxon>
        <taxon>Frankiales</taxon>
        <taxon>Frankiaceae</taxon>
        <taxon>Parafrankia</taxon>
    </lineage>
</organism>
<dbReference type="SUPFAM" id="SSF48452">
    <property type="entry name" value="TPR-like"/>
    <property type="match status" value="1"/>
</dbReference>
<dbReference type="InterPro" id="IPR024983">
    <property type="entry name" value="CHAT_dom"/>
</dbReference>
<keyword evidence="3" id="KW-1185">Reference proteome</keyword>
<dbReference type="RefSeq" id="WP_226931304.1">
    <property type="nucleotide sequence ID" value="NZ_FAOZ01000030.1"/>
</dbReference>
<feature type="domain" description="CHAT" evidence="1">
    <location>
        <begin position="948"/>
        <end position="1241"/>
    </location>
</feature>
<sequence length="1242" mass="132269">MATIPAARWASWIRARSGQWLRRRLARRASPPRHLRPADLQAALDQAAELLSAALHTADTATLDAAIDAFRQLATVITEGYPGRDVVLYNLGGALGTRFRRGGDLADLAKAIVMIKGAVVEAGDDHAARHRYLTGLGVALRDRFEQTGDLADWDEAVEADRWAVASLPADHPDRPGRLSSLCGALQVWSAARGDVAGLDEAVVAGRASVDLRPDDPGALSNLCGALQYRFELTGNRADLDAAIIAGRSAVAHAPADATDRGTYLANLGNSLRNRFEVAGDLADLEAAVRAGRASAAALPASHEDHGACLSNLGLAVLARFDHAGERSDLDEAVEICRAAVDVVAPDFPGRGHYLFNLATTLQTRFELVGDMADVDEAVRALRMATAGASASTDLGSRARYLSNLGAALEARCARAGGLADLNEAADAGRRALDLLATATVDHPDRAMHLSNLGLTLERRFDRTGDLADLDEAVTVGRAAVAAAGDGHHRAGTSGNLCGTLHARFARLGVLADLDEAIIAGRVAVAVVPDGYARHTRQARYLSNLGTALESRTERTGDLANLDEALTVLRAAASSTPAGHPDRAKYLSNLGLALQVSCERTGSLADLDEAVDVARGAVAAVIDVAADHPDRAMYLSNLGLALQIRFDLVKRPADLDEAIAASRDAVAAVPDGHPDQAMYLSNLGLASQVRYEHCGNTADLTTAERAGRQAAAVAVASPRTRTEAARGWGRASALGERWGAAVAGYTVASELLGQVAPRRLARSDQEHLLDTLGELGSEAAACCVHAGQLQRAVELFEQGRGVLLGQALDTRTDLTALAEQHPGLAERFAALREDLDFADRTRRPQLADTFEQLITQVRALPGFDRFLRPPQLRELAEAAADGMVVIVVVSRFGSQALIIDAAGAVEAVSLGELTPEAVEQRVNEFLAVLDDEIPLGDDWPSAEAQVNAMLAWLWDVLAEPVLERIGATGRPADGTPWPRLWWCPSGLLSFLPLHAAGRHETRDEPVPATVMDRVYSSYTPTVRALTHSRRRRPVRDLGEGSARSESMLAVSMPFTPGAADLRSARAETDRLANQLSDRVQVLTGPAATRQAVLAALPAARWVHFACHGYSDATDPSASRLLLHDHETEPLRVVDLARLRLDDAELAVLSACSTARPGQRLTDEAIHLAAACQLAGYRHVVATLWPVPDRPARRAVAAFYDRVFPDGGYSTDRVQPALHATTVALRARYPAYPSVWAAFVHVGG</sequence>
<dbReference type="InterPro" id="IPR011990">
    <property type="entry name" value="TPR-like_helical_dom_sf"/>
</dbReference>
<dbReference type="PANTHER" id="PTHR19959">
    <property type="entry name" value="KINESIN LIGHT CHAIN"/>
    <property type="match status" value="1"/>
</dbReference>
<name>A0A0S4QVQ0_9ACTN</name>
<dbReference type="Pfam" id="PF12770">
    <property type="entry name" value="CHAT"/>
    <property type="match status" value="1"/>
</dbReference>
<dbReference type="EMBL" id="FAOZ01000030">
    <property type="protein sequence ID" value="CUU59696.1"/>
    <property type="molecule type" value="Genomic_DNA"/>
</dbReference>
<gene>
    <name evidence="2" type="ORF">Ga0074812_13076</name>
</gene>
<evidence type="ECO:0000313" key="2">
    <source>
        <dbReference type="EMBL" id="CUU59696.1"/>
    </source>
</evidence>
<dbReference type="Proteomes" id="UP000198802">
    <property type="component" value="Unassembled WGS sequence"/>
</dbReference>
<proteinExistence type="predicted"/>
<evidence type="ECO:0000259" key="1">
    <source>
        <dbReference type="Pfam" id="PF12770"/>
    </source>
</evidence>
<accession>A0A0S4QVQ0</accession>
<reference evidence="3" key="1">
    <citation type="submission" date="2015-11" db="EMBL/GenBank/DDBJ databases">
        <authorList>
            <person name="Varghese N."/>
        </authorList>
    </citation>
    <scope>NUCLEOTIDE SEQUENCE [LARGE SCALE GENOMIC DNA]</scope>
    <source>
        <strain evidence="3">DSM 45899</strain>
    </source>
</reference>
<protein>
    <submittedName>
        <fullName evidence="2">Tetratricopeptide repeat-containing protein</fullName>
    </submittedName>
</protein>
<dbReference type="AlphaFoldDB" id="A0A0S4QVQ0"/>
<dbReference type="Pfam" id="PF13374">
    <property type="entry name" value="TPR_10"/>
    <property type="match status" value="1"/>
</dbReference>